<accession>A0ABY1NNP7</accession>
<dbReference type="InterPro" id="IPR004776">
    <property type="entry name" value="Mem_transp_PIN-like"/>
</dbReference>
<proteinExistence type="predicted"/>
<evidence type="ECO:0000313" key="8">
    <source>
        <dbReference type="EMBL" id="SMP14304.1"/>
    </source>
</evidence>
<dbReference type="PANTHER" id="PTHR36838:SF1">
    <property type="entry name" value="SLR1864 PROTEIN"/>
    <property type="match status" value="1"/>
</dbReference>
<dbReference type="Proteomes" id="UP001157911">
    <property type="component" value="Unassembled WGS sequence"/>
</dbReference>
<evidence type="ECO:0000256" key="6">
    <source>
        <dbReference type="ARBA" id="ARBA00023136"/>
    </source>
</evidence>
<keyword evidence="9" id="KW-1185">Reference proteome</keyword>
<feature type="transmembrane region" description="Helical" evidence="7">
    <location>
        <begin position="94"/>
        <end position="115"/>
    </location>
</feature>
<gene>
    <name evidence="8" type="ORF">SAMN06265339_1319</name>
</gene>
<feature type="transmembrane region" description="Helical" evidence="7">
    <location>
        <begin position="149"/>
        <end position="168"/>
    </location>
</feature>
<comment type="subcellular location">
    <subcellularLocation>
        <location evidence="1">Membrane</location>
        <topology evidence="1">Multi-pass membrane protein</topology>
    </subcellularLocation>
</comment>
<feature type="transmembrane region" description="Helical" evidence="7">
    <location>
        <begin position="64"/>
        <end position="82"/>
    </location>
</feature>
<dbReference type="Pfam" id="PF03547">
    <property type="entry name" value="Mem_trans"/>
    <property type="match status" value="1"/>
</dbReference>
<feature type="transmembrane region" description="Helical" evidence="7">
    <location>
        <begin position="6"/>
        <end position="22"/>
    </location>
</feature>
<keyword evidence="2" id="KW-0813">Transport</keyword>
<dbReference type="EMBL" id="FXUB01000003">
    <property type="protein sequence ID" value="SMP14304.1"/>
    <property type="molecule type" value="Genomic_DNA"/>
</dbReference>
<feature type="transmembrane region" description="Helical" evidence="7">
    <location>
        <begin position="212"/>
        <end position="234"/>
    </location>
</feature>
<keyword evidence="6 7" id="KW-0472">Membrane</keyword>
<feature type="transmembrane region" description="Helical" evidence="7">
    <location>
        <begin position="34"/>
        <end position="52"/>
    </location>
</feature>
<evidence type="ECO:0008006" key="10">
    <source>
        <dbReference type="Google" id="ProtNLM"/>
    </source>
</evidence>
<feature type="transmembrane region" description="Helical" evidence="7">
    <location>
        <begin position="121"/>
        <end position="142"/>
    </location>
</feature>
<organism evidence="8 9">
    <name type="scientific">Desulfurobacterium pacificum</name>
    <dbReference type="NCBI Taxonomy" id="240166"/>
    <lineage>
        <taxon>Bacteria</taxon>
        <taxon>Pseudomonadati</taxon>
        <taxon>Aquificota</taxon>
        <taxon>Aquificia</taxon>
        <taxon>Desulfurobacteriales</taxon>
        <taxon>Desulfurobacteriaceae</taxon>
        <taxon>Desulfurobacterium</taxon>
    </lineage>
</organism>
<keyword evidence="4 7" id="KW-0812">Transmembrane</keyword>
<name>A0ABY1NNP7_9BACT</name>
<evidence type="ECO:0000256" key="3">
    <source>
        <dbReference type="ARBA" id="ARBA00022475"/>
    </source>
</evidence>
<dbReference type="PANTHER" id="PTHR36838">
    <property type="entry name" value="AUXIN EFFLUX CARRIER FAMILY PROTEIN"/>
    <property type="match status" value="1"/>
</dbReference>
<evidence type="ECO:0000256" key="2">
    <source>
        <dbReference type="ARBA" id="ARBA00022448"/>
    </source>
</evidence>
<keyword evidence="3" id="KW-1003">Cell membrane</keyword>
<feature type="transmembrane region" description="Helical" evidence="7">
    <location>
        <begin position="188"/>
        <end position="205"/>
    </location>
</feature>
<sequence length="292" mass="31871">MENLIINVLFPLYLLISVGYAIGRIKPDVQTDTISTIVVYVFAPALIFYSFRKISLNAQNLTCMFASALLVFALVFLISILAERLFLKTKNEAFELSATVMNAGYLGIPLIYLMFGEKGLPYALSFMVAMAVYHFSLGIVILQRENFKNAVISAIKIPLLPALTLSLLLKNVSLPPGILKMIEMSGNASLPLMLVSIGISLSKIVPKELKVGIVATAVRFFGGTIAALLTVSIIPCPTTAKKVIIVQSSLPSAILNYVLCEKFKNSPQTAATIVFISTLLFPLYLLLIKNFL</sequence>
<evidence type="ECO:0000313" key="9">
    <source>
        <dbReference type="Proteomes" id="UP001157911"/>
    </source>
</evidence>
<protein>
    <recommendedName>
        <fullName evidence="10">Transporter</fullName>
    </recommendedName>
</protein>
<comment type="caution">
    <text evidence="8">The sequence shown here is derived from an EMBL/GenBank/DDBJ whole genome shotgun (WGS) entry which is preliminary data.</text>
</comment>
<keyword evidence="5 7" id="KW-1133">Transmembrane helix</keyword>
<evidence type="ECO:0000256" key="7">
    <source>
        <dbReference type="SAM" id="Phobius"/>
    </source>
</evidence>
<dbReference type="RefSeq" id="WP_283400774.1">
    <property type="nucleotide sequence ID" value="NZ_FXUB01000003.1"/>
</dbReference>
<evidence type="ECO:0000256" key="4">
    <source>
        <dbReference type="ARBA" id="ARBA00022692"/>
    </source>
</evidence>
<evidence type="ECO:0000256" key="5">
    <source>
        <dbReference type="ARBA" id="ARBA00022989"/>
    </source>
</evidence>
<feature type="transmembrane region" description="Helical" evidence="7">
    <location>
        <begin position="271"/>
        <end position="288"/>
    </location>
</feature>
<evidence type="ECO:0000256" key="1">
    <source>
        <dbReference type="ARBA" id="ARBA00004141"/>
    </source>
</evidence>
<reference evidence="8 9" key="1">
    <citation type="submission" date="2017-05" db="EMBL/GenBank/DDBJ databases">
        <authorList>
            <person name="Varghese N."/>
            <person name="Submissions S."/>
        </authorList>
    </citation>
    <scope>NUCLEOTIDE SEQUENCE [LARGE SCALE GENOMIC DNA]</scope>
    <source>
        <strain evidence="8 9">DSM 15522</strain>
    </source>
</reference>